<dbReference type="GO" id="GO:0006096">
    <property type="term" value="P:glycolytic process"/>
    <property type="evidence" value="ECO:0007669"/>
    <property type="project" value="InterPro"/>
</dbReference>
<dbReference type="InterPro" id="IPR015911">
    <property type="entry name" value="Phosphoglycerate_kinase_CS"/>
</dbReference>
<dbReference type="GO" id="GO:0005524">
    <property type="term" value="F:ATP binding"/>
    <property type="evidence" value="ECO:0007669"/>
    <property type="project" value="UniProtKB-KW"/>
</dbReference>
<evidence type="ECO:0000313" key="8">
    <source>
        <dbReference type="EMBL" id="GAI21078.1"/>
    </source>
</evidence>
<name>X1LPS1_9ZZZZ</name>
<comment type="catalytic activity">
    <reaction evidence="1">
        <text>(2R)-3-phosphoglycerate + ATP = (2R)-3-phospho-glyceroyl phosphate + ADP</text>
        <dbReference type="Rhea" id="RHEA:14801"/>
        <dbReference type="ChEBI" id="CHEBI:30616"/>
        <dbReference type="ChEBI" id="CHEBI:57604"/>
        <dbReference type="ChEBI" id="CHEBI:58272"/>
        <dbReference type="ChEBI" id="CHEBI:456216"/>
        <dbReference type="EC" id="2.7.2.3"/>
    </reaction>
</comment>
<evidence type="ECO:0000256" key="3">
    <source>
        <dbReference type="ARBA" id="ARBA00013061"/>
    </source>
</evidence>
<dbReference type="PRINTS" id="PR00477">
    <property type="entry name" value="PHGLYCKINASE"/>
</dbReference>
<dbReference type="GO" id="GO:0043531">
    <property type="term" value="F:ADP binding"/>
    <property type="evidence" value="ECO:0007669"/>
    <property type="project" value="TreeGrafter"/>
</dbReference>
<proteinExistence type="inferred from homology"/>
<comment type="caution">
    <text evidence="8">The sequence shown here is derived from an EMBL/GenBank/DDBJ whole genome shotgun (WGS) entry which is preliminary data.</text>
</comment>
<dbReference type="SUPFAM" id="SSF53748">
    <property type="entry name" value="Phosphoglycerate kinase"/>
    <property type="match status" value="1"/>
</dbReference>
<dbReference type="Pfam" id="PF00162">
    <property type="entry name" value="PGK"/>
    <property type="match status" value="1"/>
</dbReference>
<keyword evidence="6" id="KW-0418">Kinase</keyword>
<evidence type="ECO:0000256" key="2">
    <source>
        <dbReference type="ARBA" id="ARBA00008982"/>
    </source>
</evidence>
<keyword evidence="4" id="KW-0808">Transferase</keyword>
<dbReference type="EMBL" id="BARV01022528">
    <property type="protein sequence ID" value="GAI21078.1"/>
    <property type="molecule type" value="Genomic_DNA"/>
</dbReference>
<dbReference type="InterPro" id="IPR036043">
    <property type="entry name" value="Phosphoglycerate_kinase_sf"/>
</dbReference>
<evidence type="ECO:0000256" key="7">
    <source>
        <dbReference type="ARBA" id="ARBA00022840"/>
    </source>
</evidence>
<gene>
    <name evidence="8" type="ORF">S06H3_37128</name>
</gene>
<accession>X1LPS1</accession>
<dbReference type="InterPro" id="IPR015824">
    <property type="entry name" value="Phosphoglycerate_kinase_N"/>
</dbReference>
<reference evidence="8" key="1">
    <citation type="journal article" date="2014" name="Front. Microbiol.">
        <title>High frequency of phylogenetically diverse reductive dehalogenase-homologous genes in deep subseafloor sedimentary metagenomes.</title>
        <authorList>
            <person name="Kawai M."/>
            <person name="Futagami T."/>
            <person name="Toyoda A."/>
            <person name="Takaki Y."/>
            <person name="Nishi S."/>
            <person name="Hori S."/>
            <person name="Arai W."/>
            <person name="Tsubouchi T."/>
            <person name="Morono Y."/>
            <person name="Uchiyama I."/>
            <person name="Ito T."/>
            <person name="Fujiyama A."/>
            <person name="Inagaki F."/>
            <person name="Takami H."/>
        </authorList>
    </citation>
    <scope>NUCLEOTIDE SEQUENCE</scope>
    <source>
        <strain evidence="8">Expedition CK06-06</strain>
    </source>
</reference>
<keyword evidence="5" id="KW-0547">Nucleotide-binding</keyword>
<dbReference type="EC" id="2.7.2.3" evidence="3"/>
<evidence type="ECO:0000256" key="6">
    <source>
        <dbReference type="ARBA" id="ARBA00022777"/>
    </source>
</evidence>
<dbReference type="InterPro" id="IPR001576">
    <property type="entry name" value="Phosphoglycerate_kinase"/>
</dbReference>
<dbReference type="FunFam" id="3.40.50.1260:FF:000006">
    <property type="entry name" value="Phosphoglycerate kinase"/>
    <property type="match status" value="1"/>
</dbReference>
<dbReference type="AlphaFoldDB" id="X1LPS1"/>
<dbReference type="Gene3D" id="3.40.50.1260">
    <property type="entry name" value="Phosphoglycerate kinase, N-terminal domain"/>
    <property type="match status" value="2"/>
</dbReference>
<evidence type="ECO:0000256" key="5">
    <source>
        <dbReference type="ARBA" id="ARBA00022741"/>
    </source>
</evidence>
<organism evidence="8">
    <name type="scientific">marine sediment metagenome</name>
    <dbReference type="NCBI Taxonomy" id="412755"/>
    <lineage>
        <taxon>unclassified sequences</taxon>
        <taxon>metagenomes</taxon>
        <taxon>ecological metagenomes</taxon>
    </lineage>
</organism>
<dbReference type="GO" id="GO:0005829">
    <property type="term" value="C:cytosol"/>
    <property type="evidence" value="ECO:0007669"/>
    <property type="project" value="TreeGrafter"/>
</dbReference>
<dbReference type="PROSITE" id="PS00111">
    <property type="entry name" value="PGLYCERATE_KINASE"/>
    <property type="match status" value="1"/>
</dbReference>
<dbReference type="PANTHER" id="PTHR11406:SF23">
    <property type="entry name" value="PHOSPHOGLYCERATE KINASE 1, CHLOROPLASTIC-RELATED"/>
    <property type="match status" value="1"/>
</dbReference>
<dbReference type="GO" id="GO:0004618">
    <property type="term" value="F:phosphoglycerate kinase activity"/>
    <property type="evidence" value="ECO:0007669"/>
    <property type="project" value="UniProtKB-EC"/>
</dbReference>
<protein>
    <recommendedName>
        <fullName evidence="3">phosphoglycerate kinase</fullName>
        <ecNumber evidence="3">2.7.2.3</ecNumber>
    </recommendedName>
</protein>
<evidence type="ECO:0000256" key="4">
    <source>
        <dbReference type="ARBA" id="ARBA00022679"/>
    </source>
</evidence>
<sequence>MQKKTIEDLRGNQLEGKKVLVRVDFNVPLNEELEITDNTRIKAALSTIKYLISNQAKVILMSHLGRPKGKVIEKLRLNPVAQRLGELLGQKVKKLNDCIGEEVEKAVLNMQKGDVILLENLRFYSEEEKNNPEFAKSLAKSADIFVNDAFGTAHRAHASTVGVARILPSCAGFLMAREVEVLSNLLENPERPFVVVLGGAKISRKN</sequence>
<dbReference type="GO" id="GO:0006094">
    <property type="term" value="P:gluconeogenesis"/>
    <property type="evidence" value="ECO:0007669"/>
    <property type="project" value="TreeGrafter"/>
</dbReference>
<dbReference type="PANTHER" id="PTHR11406">
    <property type="entry name" value="PHOSPHOGLYCERATE KINASE"/>
    <property type="match status" value="1"/>
</dbReference>
<evidence type="ECO:0000256" key="1">
    <source>
        <dbReference type="ARBA" id="ARBA00000642"/>
    </source>
</evidence>
<keyword evidence="7" id="KW-0067">ATP-binding</keyword>
<comment type="similarity">
    <text evidence="2">Belongs to the phosphoglycerate kinase family.</text>
</comment>